<dbReference type="InterPro" id="IPR050447">
    <property type="entry name" value="Erg6_SMT_methyltransf"/>
</dbReference>
<keyword evidence="1 5" id="KW-0489">Methyltransferase</keyword>
<evidence type="ECO:0000256" key="6">
    <source>
        <dbReference type="RuleBase" id="RU362025"/>
    </source>
</evidence>
<organism evidence="8 9">
    <name type="scientific">Mollisia scopiformis</name>
    <name type="common">Conifer needle endophyte fungus</name>
    <name type="synonym">Phialocephala scopiformis</name>
    <dbReference type="NCBI Taxonomy" id="149040"/>
    <lineage>
        <taxon>Eukaryota</taxon>
        <taxon>Fungi</taxon>
        <taxon>Dikarya</taxon>
        <taxon>Ascomycota</taxon>
        <taxon>Pezizomycotina</taxon>
        <taxon>Leotiomycetes</taxon>
        <taxon>Helotiales</taxon>
        <taxon>Mollisiaceae</taxon>
        <taxon>Mollisia</taxon>
    </lineage>
</organism>
<dbReference type="GeneID" id="28820897"/>
<dbReference type="GO" id="GO:0005783">
    <property type="term" value="C:endoplasmic reticulum"/>
    <property type="evidence" value="ECO:0007669"/>
    <property type="project" value="TreeGrafter"/>
</dbReference>
<dbReference type="RefSeq" id="XP_018064180.1">
    <property type="nucleotide sequence ID" value="XM_018211171.1"/>
</dbReference>
<dbReference type="EC" id="2.1.1.-" evidence="6"/>
<dbReference type="Pfam" id="PF08241">
    <property type="entry name" value="Methyltransf_11"/>
    <property type="match status" value="1"/>
</dbReference>
<dbReference type="InterPro" id="IPR029063">
    <property type="entry name" value="SAM-dependent_MTases_sf"/>
</dbReference>
<dbReference type="GO" id="GO:0003838">
    <property type="term" value="F:sterol 24-C-methyltransferase activity"/>
    <property type="evidence" value="ECO:0007669"/>
    <property type="project" value="TreeGrafter"/>
</dbReference>
<dbReference type="PANTHER" id="PTHR44068:SF1">
    <property type="entry name" value="HYPOTHETICAL LOC100005854"/>
    <property type="match status" value="1"/>
</dbReference>
<dbReference type="GO" id="GO:0032259">
    <property type="term" value="P:methylation"/>
    <property type="evidence" value="ECO:0007669"/>
    <property type="project" value="UniProtKB-KW"/>
</dbReference>
<keyword evidence="2 5" id="KW-0808">Transferase</keyword>
<evidence type="ECO:0000256" key="2">
    <source>
        <dbReference type="ARBA" id="ARBA00022679"/>
    </source>
</evidence>
<accession>A0A132BBN3</accession>
<proteinExistence type="inferred from homology"/>
<evidence type="ECO:0000259" key="7">
    <source>
        <dbReference type="PROSITE" id="PS51685"/>
    </source>
</evidence>
<comment type="pathway">
    <text evidence="6">Steroid metabolism.</text>
</comment>
<comment type="similarity">
    <text evidence="4 5 6">Belongs to the class I-like SAM-binding methyltransferase superfamily. Erg6/SMT family.</text>
</comment>
<evidence type="ECO:0000313" key="9">
    <source>
        <dbReference type="Proteomes" id="UP000070700"/>
    </source>
</evidence>
<evidence type="ECO:0000256" key="3">
    <source>
        <dbReference type="ARBA" id="ARBA00022691"/>
    </source>
</evidence>
<dbReference type="GO" id="GO:0006696">
    <property type="term" value="P:ergosterol biosynthetic process"/>
    <property type="evidence" value="ECO:0007669"/>
    <property type="project" value="TreeGrafter"/>
</dbReference>
<keyword evidence="3 5" id="KW-0949">S-adenosyl-L-methionine</keyword>
<dbReference type="InterPro" id="IPR030384">
    <property type="entry name" value="MeTrfase_SMT"/>
</dbReference>
<keyword evidence="9" id="KW-1185">Reference proteome</keyword>
<dbReference type="InterPro" id="IPR013216">
    <property type="entry name" value="Methyltransf_11"/>
</dbReference>
<keyword evidence="6" id="KW-1207">Sterol metabolism</keyword>
<dbReference type="InParanoid" id="A0A132BBN3"/>
<dbReference type="OrthoDB" id="540004at2759"/>
<evidence type="ECO:0000256" key="4">
    <source>
        <dbReference type="ARBA" id="ARBA00038188"/>
    </source>
</evidence>
<dbReference type="PROSITE" id="PS51685">
    <property type="entry name" value="SAM_MT_ERG6_SMT"/>
    <property type="match status" value="1"/>
</dbReference>
<protein>
    <recommendedName>
        <fullName evidence="6">Sterol 24-C-methyltransferase</fullName>
        <ecNumber evidence="6">2.1.1.-</ecNumber>
    </recommendedName>
    <alternativeName>
        <fullName evidence="6">Delta(24)-sterol C-methyltransferase</fullName>
    </alternativeName>
</protein>
<keyword evidence="6" id="KW-0443">Lipid metabolism</keyword>
<keyword evidence="6" id="KW-0444">Lipid biosynthesis</keyword>
<dbReference type="EMBL" id="KQ947431">
    <property type="protein sequence ID" value="KUJ09825.1"/>
    <property type="molecule type" value="Genomic_DNA"/>
</dbReference>
<dbReference type="PANTHER" id="PTHR44068">
    <property type="entry name" value="ZGC:194242"/>
    <property type="match status" value="1"/>
</dbReference>
<comment type="function">
    <text evidence="6">Catalyzes the transfer of methyl groups from S-adenosyl-methionine to the C-24 of sterols.</text>
</comment>
<sequence length="354" mass="39312">MFTTMAEFSDHQPSSSDAGIKSEEYARHWEQGGKPIANDNKARDHRKSQYTTLTNDYYNDTTDIYLEAWGESFHFCRYPRGPEAKSGAIARHEHYLAHMMGLRPGMRVLDVGCGVGGPAKEIATFVDCSVVGLNNNGYQVQKAKELAIKDGMDKMIEFVKGDFMTIPFPTDSFDAVYAIEATVHAPSLAEVYTEIHRVLKPGGIFGVFEWVLTDKFSSTNNEHMAIRLGIERGNGIPALQTKATAQAAMKKAGFELLVTEDLSEHPDRLPWWYPISGDTKSAQGLQDWMLVIRNTKYGRYAVKALVRALKLVRYAPRGTLKTTEELIAGADALVVGGKEGLFTPMYLMVGKTKA</sequence>
<dbReference type="STRING" id="149040.A0A132BBN3"/>
<dbReference type="Pfam" id="PF08498">
    <property type="entry name" value="Sterol_MT_C"/>
    <property type="match status" value="1"/>
</dbReference>
<dbReference type="SUPFAM" id="SSF53335">
    <property type="entry name" value="S-adenosyl-L-methionine-dependent methyltransferases"/>
    <property type="match status" value="1"/>
</dbReference>
<evidence type="ECO:0000313" key="8">
    <source>
        <dbReference type="EMBL" id="KUJ09825.1"/>
    </source>
</evidence>
<evidence type="ECO:0000256" key="1">
    <source>
        <dbReference type="ARBA" id="ARBA00022603"/>
    </source>
</evidence>
<keyword evidence="6" id="KW-0753">Steroid metabolism</keyword>
<dbReference type="Proteomes" id="UP000070700">
    <property type="component" value="Unassembled WGS sequence"/>
</dbReference>
<dbReference type="CDD" id="cd02440">
    <property type="entry name" value="AdoMet_MTases"/>
    <property type="match status" value="1"/>
</dbReference>
<dbReference type="AlphaFoldDB" id="A0A132BBN3"/>
<keyword evidence="6" id="KW-0752">Steroid biosynthesis</keyword>
<feature type="domain" description="SAM-dependent methyltransferase Erg6/SMT-type" evidence="7">
    <location>
        <begin position="57"/>
        <end position="353"/>
    </location>
</feature>
<dbReference type="Gene3D" id="3.40.50.150">
    <property type="entry name" value="Vaccinia Virus protein VP39"/>
    <property type="match status" value="1"/>
</dbReference>
<keyword evidence="6" id="KW-0756">Sterol biosynthesis</keyword>
<gene>
    <name evidence="8" type="ORF">LY89DRAFT_628125</name>
</gene>
<evidence type="ECO:0000256" key="5">
    <source>
        <dbReference type="PROSITE-ProRule" id="PRU01022"/>
    </source>
</evidence>
<name>A0A132BBN3_MOLSC</name>
<dbReference type="InterPro" id="IPR013705">
    <property type="entry name" value="Sterol_MeTrfase_C"/>
</dbReference>
<reference evidence="8 9" key="1">
    <citation type="submission" date="2015-10" db="EMBL/GenBank/DDBJ databases">
        <title>Full genome of DAOMC 229536 Phialocephala scopiformis, a fungal endophyte of spruce producing the potent anti-insectan compound rugulosin.</title>
        <authorList>
            <consortium name="DOE Joint Genome Institute"/>
            <person name="Walker A.K."/>
            <person name="Frasz S.L."/>
            <person name="Seifert K.A."/>
            <person name="Miller J.D."/>
            <person name="Mondo S.J."/>
            <person name="Labutti K."/>
            <person name="Lipzen A."/>
            <person name="Dockter R."/>
            <person name="Kennedy M."/>
            <person name="Grigoriev I.V."/>
            <person name="Spatafora J.W."/>
        </authorList>
    </citation>
    <scope>NUCLEOTIDE SEQUENCE [LARGE SCALE GENOMIC DNA]</scope>
    <source>
        <strain evidence="8 9">CBS 120377</strain>
    </source>
</reference>
<dbReference type="KEGG" id="psco:LY89DRAFT_628125"/>